<dbReference type="PANTHER" id="PTHR23504:SF95">
    <property type="entry name" value="MAJOR FACILITATOR SUPERFAMILY PROTEIN"/>
    <property type="match status" value="1"/>
</dbReference>
<keyword evidence="5 6" id="KW-0472">Membrane</keyword>
<keyword evidence="3 6" id="KW-0812">Transmembrane</keyword>
<evidence type="ECO:0000256" key="4">
    <source>
        <dbReference type="ARBA" id="ARBA00022989"/>
    </source>
</evidence>
<evidence type="ECO:0000313" key="8">
    <source>
        <dbReference type="Proteomes" id="UP000028999"/>
    </source>
</evidence>
<sequence>MFSWILRKLFSFWQNRNKSYTLFGLLVVMEDGFVGLRHMLTIVFLSGFAGFMEAPVITDVTVAAVCSRPDDSCSLAVYLTGFQQVAIGLGTMVMMPVIGNLSDRYGIKAILTLPMCLSILPPGQFSHIFLRFFR</sequence>
<organism evidence="7 8">
    <name type="scientific">Brassica napus</name>
    <name type="common">Rape</name>
    <dbReference type="NCBI Taxonomy" id="3708"/>
    <lineage>
        <taxon>Eukaryota</taxon>
        <taxon>Viridiplantae</taxon>
        <taxon>Streptophyta</taxon>
        <taxon>Embryophyta</taxon>
        <taxon>Tracheophyta</taxon>
        <taxon>Spermatophyta</taxon>
        <taxon>Magnoliopsida</taxon>
        <taxon>eudicotyledons</taxon>
        <taxon>Gunneridae</taxon>
        <taxon>Pentapetalae</taxon>
        <taxon>rosids</taxon>
        <taxon>malvids</taxon>
        <taxon>Brassicales</taxon>
        <taxon>Brassicaceae</taxon>
        <taxon>Brassiceae</taxon>
        <taxon>Brassica</taxon>
    </lineage>
</organism>
<evidence type="ECO:0000256" key="2">
    <source>
        <dbReference type="ARBA" id="ARBA00022448"/>
    </source>
</evidence>
<keyword evidence="2" id="KW-0813">Transport</keyword>
<dbReference type="InterPro" id="IPR036259">
    <property type="entry name" value="MFS_trans_sf"/>
</dbReference>
<dbReference type="Gramene" id="CDY07889">
    <property type="protein sequence ID" value="CDY07889"/>
    <property type="gene ID" value="GSBRNA2T00125076001"/>
</dbReference>
<feature type="transmembrane region" description="Helical" evidence="6">
    <location>
        <begin position="42"/>
        <end position="65"/>
    </location>
</feature>
<dbReference type="PANTHER" id="PTHR23504">
    <property type="entry name" value="MAJOR FACILITATOR SUPERFAMILY DOMAIN-CONTAINING PROTEIN 10"/>
    <property type="match status" value="1"/>
</dbReference>
<evidence type="ECO:0000313" key="7">
    <source>
        <dbReference type="EMBL" id="CDY07889.1"/>
    </source>
</evidence>
<dbReference type="Proteomes" id="UP000028999">
    <property type="component" value="Unassembled WGS sequence"/>
</dbReference>
<dbReference type="PaxDb" id="3708-A0A078F4B3"/>
<dbReference type="AlphaFoldDB" id="A0A078F4B3"/>
<evidence type="ECO:0000256" key="5">
    <source>
        <dbReference type="ARBA" id="ARBA00023136"/>
    </source>
</evidence>
<dbReference type="SUPFAM" id="SSF103473">
    <property type="entry name" value="MFS general substrate transporter"/>
    <property type="match status" value="1"/>
</dbReference>
<reference evidence="7 8" key="1">
    <citation type="journal article" date="2014" name="Science">
        <title>Plant genetics. Early allopolyploid evolution in the post-Neolithic Brassica napus oilseed genome.</title>
        <authorList>
            <person name="Chalhoub B."/>
            <person name="Denoeud F."/>
            <person name="Liu S."/>
            <person name="Parkin I.A."/>
            <person name="Tang H."/>
            <person name="Wang X."/>
            <person name="Chiquet J."/>
            <person name="Belcram H."/>
            <person name="Tong C."/>
            <person name="Samans B."/>
            <person name="Correa M."/>
            <person name="Da Silva C."/>
            <person name="Just J."/>
            <person name="Falentin C."/>
            <person name="Koh C.S."/>
            <person name="Le Clainche I."/>
            <person name="Bernard M."/>
            <person name="Bento P."/>
            <person name="Noel B."/>
            <person name="Labadie K."/>
            <person name="Alberti A."/>
            <person name="Charles M."/>
            <person name="Arnaud D."/>
            <person name="Guo H."/>
            <person name="Daviaud C."/>
            <person name="Alamery S."/>
            <person name="Jabbari K."/>
            <person name="Zhao M."/>
            <person name="Edger P.P."/>
            <person name="Chelaifa H."/>
            <person name="Tack D."/>
            <person name="Lassalle G."/>
            <person name="Mestiri I."/>
            <person name="Schnel N."/>
            <person name="Le Paslier M.C."/>
            <person name="Fan G."/>
            <person name="Renault V."/>
            <person name="Bayer P.E."/>
            <person name="Golicz A.A."/>
            <person name="Manoli S."/>
            <person name="Lee T.H."/>
            <person name="Thi V.H."/>
            <person name="Chalabi S."/>
            <person name="Hu Q."/>
            <person name="Fan C."/>
            <person name="Tollenaere R."/>
            <person name="Lu Y."/>
            <person name="Battail C."/>
            <person name="Shen J."/>
            <person name="Sidebottom C.H."/>
            <person name="Wang X."/>
            <person name="Canaguier A."/>
            <person name="Chauveau A."/>
            <person name="Berard A."/>
            <person name="Deniot G."/>
            <person name="Guan M."/>
            <person name="Liu Z."/>
            <person name="Sun F."/>
            <person name="Lim Y.P."/>
            <person name="Lyons E."/>
            <person name="Town C.D."/>
            <person name="Bancroft I."/>
            <person name="Wang X."/>
            <person name="Meng J."/>
            <person name="Ma J."/>
            <person name="Pires J.C."/>
            <person name="King G.J."/>
            <person name="Brunel D."/>
            <person name="Delourme R."/>
            <person name="Renard M."/>
            <person name="Aury J.M."/>
            <person name="Adams K.L."/>
            <person name="Batley J."/>
            <person name="Snowdon R.J."/>
            <person name="Tost J."/>
            <person name="Edwards D."/>
            <person name="Zhou Y."/>
            <person name="Hua W."/>
            <person name="Sharpe A.G."/>
            <person name="Paterson A.H."/>
            <person name="Guan C."/>
            <person name="Wincker P."/>
        </authorList>
    </citation>
    <scope>NUCLEOTIDE SEQUENCE [LARGE SCALE GENOMIC DNA]</scope>
    <source>
        <strain evidence="8">cv. Darmor-bzh</strain>
    </source>
</reference>
<name>A0A078F4B3_BRANA</name>
<dbReference type="STRING" id="3708.A0A078F4B3"/>
<gene>
    <name evidence="7" type="primary">BnaC03g47330D</name>
    <name evidence="7" type="ORF">GSBRNA2T00125076001</name>
</gene>
<protein>
    <submittedName>
        <fullName evidence="7">BnaC03g47330D protein</fullName>
    </submittedName>
</protein>
<dbReference type="EMBL" id="LK031981">
    <property type="protein sequence ID" value="CDY07889.1"/>
    <property type="molecule type" value="Genomic_DNA"/>
</dbReference>
<comment type="subcellular location">
    <subcellularLocation>
        <location evidence="1">Membrane</location>
        <topology evidence="1">Multi-pass membrane protein</topology>
    </subcellularLocation>
</comment>
<dbReference type="GO" id="GO:0016020">
    <property type="term" value="C:membrane"/>
    <property type="evidence" value="ECO:0007669"/>
    <property type="project" value="UniProtKB-SubCell"/>
</dbReference>
<dbReference type="OMA" id="ECSLVIY"/>
<evidence type="ECO:0000256" key="6">
    <source>
        <dbReference type="SAM" id="Phobius"/>
    </source>
</evidence>
<evidence type="ECO:0000256" key="1">
    <source>
        <dbReference type="ARBA" id="ARBA00004141"/>
    </source>
</evidence>
<proteinExistence type="predicted"/>
<accession>A0A078F4B3</accession>
<evidence type="ECO:0000256" key="3">
    <source>
        <dbReference type="ARBA" id="ARBA00022692"/>
    </source>
</evidence>
<keyword evidence="4 6" id="KW-1133">Transmembrane helix</keyword>
<keyword evidence="8" id="KW-1185">Reference proteome</keyword>
<feature type="transmembrane region" description="Helical" evidence="6">
    <location>
        <begin position="77"/>
        <end position="99"/>
    </location>
</feature>